<name>A0A8S1XC79_PAROT</name>
<dbReference type="AlphaFoldDB" id="A0A8S1XC79"/>
<gene>
    <name evidence="1" type="ORF">POCTA_138.1.T1160201</name>
</gene>
<organism evidence="1 2">
    <name type="scientific">Paramecium octaurelia</name>
    <dbReference type="NCBI Taxonomy" id="43137"/>
    <lineage>
        <taxon>Eukaryota</taxon>
        <taxon>Sar</taxon>
        <taxon>Alveolata</taxon>
        <taxon>Ciliophora</taxon>
        <taxon>Intramacronucleata</taxon>
        <taxon>Oligohymenophorea</taxon>
        <taxon>Peniculida</taxon>
        <taxon>Parameciidae</taxon>
        <taxon>Paramecium</taxon>
    </lineage>
</organism>
<accession>A0A8S1XC79</accession>
<keyword evidence="2" id="KW-1185">Reference proteome</keyword>
<sequence>MSLLLTTRNLSEEFNRKKESCRIQKVNNSLRKGYYPFIYKIQYFRNLQNLRQLTLIQRIKTLMHKIKCRYKSQGVHRHLIIIKNSKLLHHEISIKSKLQSFKQQQRFKKQQNQSLIISTNICQNFALSSKNRYFQIHNSRFISSS</sequence>
<reference evidence="1" key="1">
    <citation type="submission" date="2021-01" db="EMBL/GenBank/DDBJ databases">
        <authorList>
            <consortium name="Genoscope - CEA"/>
            <person name="William W."/>
        </authorList>
    </citation>
    <scope>NUCLEOTIDE SEQUENCE</scope>
</reference>
<protein>
    <submittedName>
        <fullName evidence="1">Uncharacterized protein</fullName>
    </submittedName>
</protein>
<dbReference type="EMBL" id="CAJJDP010000116">
    <property type="protein sequence ID" value="CAD8198411.1"/>
    <property type="molecule type" value="Genomic_DNA"/>
</dbReference>
<proteinExistence type="predicted"/>
<evidence type="ECO:0000313" key="2">
    <source>
        <dbReference type="Proteomes" id="UP000683925"/>
    </source>
</evidence>
<evidence type="ECO:0000313" key="1">
    <source>
        <dbReference type="EMBL" id="CAD8198411.1"/>
    </source>
</evidence>
<dbReference type="Proteomes" id="UP000683925">
    <property type="component" value="Unassembled WGS sequence"/>
</dbReference>
<comment type="caution">
    <text evidence="1">The sequence shown here is derived from an EMBL/GenBank/DDBJ whole genome shotgun (WGS) entry which is preliminary data.</text>
</comment>